<evidence type="ECO:0000256" key="2">
    <source>
        <dbReference type="ARBA" id="ARBA00022722"/>
    </source>
</evidence>
<evidence type="ECO:0000256" key="5">
    <source>
        <dbReference type="ARBA" id="ARBA00035648"/>
    </source>
</evidence>
<keyword evidence="2" id="KW-0540">Nuclease</keyword>
<evidence type="ECO:0000256" key="1">
    <source>
        <dbReference type="ARBA" id="ARBA00001968"/>
    </source>
</evidence>
<gene>
    <name evidence="8" type="ORF">DN745_10355</name>
</gene>
<dbReference type="Pfam" id="PF08340">
    <property type="entry name" value="YicC-like_C"/>
    <property type="match status" value="1"/>
</dbReference>
<dbReference type="KEGG" id="bsed:DN745_10355"/>
<dbReference type="GO" id="GO:0016787">
    <property type="term" value="F:hydrolase activity"/>
    <property type="evidence" value="ECO:0007669"/>
    <property type="project" value="UniProtKB-KW"/>
</dbReference>
<sequence>MPIHSMTGYASLSTRAEGWVISVEARSVNHRGLDSRLVLPRACACLEPEILGMIRERMHRGRVEVRVEIIADESAGEGRAQRIDPARFESVCQELRQLGADNGLLGSSDGLELRDVLVFRQHFEIRDNGDTPTIDPQNPALRQAIDGAIAELVEARRVEGQGIARDLGEHLVVLAQNLEALETLLPAELGAFRERLSERLRDVMADFDAGEVDEERLAQEVVYYADKADICEELQRAQSHIGRIEALLAATSQSAETPQEPHGKTLDFYLQELIRETNTMGSKSNSARATDLVIAMKSTIERMREQAANIE</sequence>
<protein>
    <submittedName>
        <fullName evidence="8">YicC family protein</fullName>
    </submittedName>
</protein>
<comment type="similarity">
    <text evidence="5">Belongs to the YicC/YloC family.</text>
</comment>
<dbReference type="EMBL" id="CP030032">
    <property type="protein sequence ID" value="AWV89720.1"/>
    <property type="molecule type" value="Genomic_DNA"/>
</dbReference>
<evidence type="ECO:0000256" key="3">
    <source>
        <dbReference type="ARBA" id="ARBA00022759"/>
    </source>
</evidence>
<evidence type="ECO:0000313" key="8">
    <source>
        <dbReference type="EMBL" id="AWV89720.1"/>
    </source>
</evidence>
<keyword evidence="4" id="KW-0378">Hydrolase</keyword>
<dbReference type="PANTHER" id="PTHR30636:SF3">
    <property type="entry name" value="UPF0701 PROTEIN YICC"/>
    <property type="match status" value="1"/>
</dbReference>
<evidence type="ECO:0000259" key="6">
    <source>
        <dbReference type="Pfam" id="PF03755"/>
    </source>
</evidence>
<name>A0A2Z4FLL9_9DELT</name>
<keyword evidence="3" id="KW-0255">Endonuclease</keyword>
<dbReference type="NCBIfam" id="TIGR00255">
    <property type="entry name" value="YicC/YloC family endoribonuclease"/>
    <property type="match status" value="1"/>
</dbReference>
<feature type="domain" description="Endoribonuclease YicC-like C-terminal" evidence="7">
    <location>
        <begin position="189"/>
        <end position="311"/>
    </location>
</feature>
<dbReference type="InterPro" id="IPR005229">
    <property type="entry name" value="YicC/YloC-like"/>
</dbReference>
<organism evidence="8 9">
    <name type="scientific">Bradymonas sediminis</name>
    <dbReference type="NCBI Taxonomy" id="1548548"/>
    <lineage>
        <taxon>Bacteria</taxon>
        <taxon>Deltaproteobacteria</taxon>
        <taxon>Bradymonadales</taxon>
        <taxon>Bradymonadaceae</taxon>
        <taxon>Bradymonas</taxon>
    </lineage>
</organism>
<dbReference type="Pfam" id="PF03755">
    <property type="entry name" value="YicC-like_N"/>
    <property type="match status" value="1"/>
</dbReference>
<accession>A0A2Z4FLL9</accession>
<dbReference type="PANTHER" id="PTHR30636">
    <property type="entry name" value="UPF0701 PROTEIN YICC"/>
    <property type="match status" value="1"/>
</dbReference>
<feature type="domain" description="Endoribonuclease YicC-like N-terminal" evidence="6">
    <location>
        <begin position="3"/>
        <end position="164"/>
    </location>
</feature>
<evidence type="ECO:0000256" key="4">
    <source>
        <dbReference type="ARBA" id="ARBA00022801"/>
    </source>
</evidence>
<keyword evidence="9" id="KW-1185">Reference proteome</keyword>
<comment type="cofactor">
    <cofactor evidence="1">
        <name>a divalent metal cation</name>
        <dbReference type="ChEBI" id="CHEBI:60240"/>
    </cofactor>
</comment>
<evidence type="ECO:0000259" key="7">
    <source>
        <dbReference type="Pfam" id="PF08340"/>
    </source>
</evidence>
<dbReference type="InterPro" id="IPR013527">
    <property type="entry name" value="YicC-like_N"/>
</dbReference>
<dbReference type="Proteomes" id="UP000249799">
    <property type="component" value="Chromosome"/>
</dbReference>
<proteinExistence type="inferred from homology"/>
<reference evidence="8 9" key="1">
    <citation type="submission" date="2018-06" db="EMBL/GenBank/DDBJ databases">
        <title>Lujinxingia sediminis gen. nov. sp. nov., a new facultative anaerobic member of the class Deltaproteobacteria, and proposal of Lujinxingaceae fam. nov.</title>
        <authorList>
            <person name="Guo L.-Y."/>
            <person name="Li C.-M."/>
            <person name="Wang S."/>
            <person name="Du Z.-J."/>
        </authorList>
    </citation>
    <scope>NUCLEOTIDE SEQUENCE [LARGE SCALE GENOMIC DNA]</scope>
    <source>
        <strain evidence="8 9">FA350</strain>
    </source>
</reference>
<dbReference type="AlphaFoldDB" id="A0A2Z4FLL9"/>
<dbReference type="GO" id="GO:0004521">
    <property type="term" value="F:RNA endonuclease activity"/>
    <property type="evidence" value="ECO:0007669"/>
    <property type="project" value="InterPro"/>
</dbReference>
<dbReference type="OrthoDB" id="9771229at2"/>
<dbReference type="InterPro" id="IPR013551">
    <property type="entry name" value="YicC-like_C"/>
</dbReference>
<evidence type="ECO:0000313" key="9">
    <source>
        <dbReference type="Proteomes" id="UP000249799"/>
    </source>
</evidence>
<dbReference type="RefSeq" id="WP_111334605.1">
    <property type="nucleotide sequence ID" value="NZ_CP030032.1"/>
</dbReference>